<dbReference type="CDD" id="cd08537">
    <property type="entry name" value="SAM_PNT-ESE-1-like"/>
    <property type="match status" value="1"/>
</dbReference>
<name>A0ABC9XQF7_GRUJA</name>
<keyword evidence="24" id="KW-1185">Reference proteome</keyword>
<dbReference type="SMART" id="SM00251">
    <property type="entry name" value="SAM_PNT"/>
    <property type="match status" value="1"/>
</dbReference>
<reference evidence="23 24" key="1">
    <citation type="submission" date="2024-06" db="EMBL/GenBank/DDBJ databases">
        <title>The draft genome of Grus japonensis, version 3.</title>
        <authorList>
            <person name="Nabeshima K."/>
            <person name="Suzuki S."/>
            <person name="Onuma M."/>
        </authorList>
    </citation>
    <scope>NUCLEOTIDE SEQUENCE [LARGE SCALE GENOMIC DNA]</scope>
    <source>
        <strain evidence="23 24">451A</strain>
    </source>
</reference>
<dbReference type="InterPro" id="IPR015943">
    <property type="entry name" value="WD40/YVTN_repeat-like_dom_sf"/>
</dbReference>
<dbReference type="PRINTS" id="PR00454">
    <property type="entry name" value="ETSDOMAIN"/>
</dbReference>
<feature type="compositionally biased region" description="Basic residues" evidence="20">
    <location>
        <begin position="526"/>
        <end position="536"/>
    </location>
</feature>
<feature type="region of interest" description="Disordered" evidence="20">
    <location>
        <begin position="479"/>
        <end position="552"/>
    </location>
</feature>
<evidence type="ECO:0000259" key="21">
    <source>
        <dbReference type="PROSITE" id="PS50061"/>
    </source>
</evidence>
<accession>A0ABC9XQF7</accession>
<dbReference type="Gene3D" id="2.130.10.10">
    <property type="entry name" value="YVTN repeat-like/Quinoprotein amine dehydrogenase"/>
    <property type="match status" value="2"/>
</dbReference>
<dbReference type="Proteomes" id="UP001623348">
    <property type="component" value="Unassembled WGS sequence"/>
</dbReference>
<dbReference type="PANTHER" id="PTHR11849:SF13">
    <property type="entry name" value="ETS-RELATED TRANSCRIPTION FACTOR ELF-3"/>
    <property type="match status" value="1"/>
</dbReference>
<evidence type="ECO:0000256" key="16">
    <source>
        <dbReference type="ARBA" id="ARBA00072771"/>
    </source>
</evidence>
<dbReference type="InterPro" id="IPR013761">
    <property type="entry name" value="SAM/pointed_sf"/>
</dbReference>
<dbReference type="GO" id="GO:0001228">
    <property type="term" value="F:DNA-binding transcription activator activity, RNA polymerase II-specific"/>
    <property type="evidence" value="ECO:0007669"/>
    <property type="project" value="UniProtKB-ARBA"/>
</dbReference>
<evidence type="ECO:0000256" key="6">
    <source>
        <dbReference type="ARBA" id="ARBA00022491"/>
    </source>
</evidence>
<dbReference type="Gene3D" id="1.10.150.50">
    <property type="entry name" value="Transcription Factor, Ets-1"/>
    <property type="match status" value="1"/>
</dbReference>
<keyword evidence="10" id="KW-0010">Activator</keyword>
<proteinExistence type="inferred from homology"/>
<evidence type="ECO:0000313" key="23">
    <source>
        <dbReference type="EMBL" id="GAB0199955.1"/>
    </source>
</evidence>
<evidence type="ECO:0000256" key="7">
    <source>
        <dbReference type="ARBA" id="ARBA00022782"/>
    </source>
</evidence>
<keyword evidence="12" id="KW-0395">Inflammatory response</keyword>
<keyword evidence="4" id="KW-0217">Developmental protein</keyword>
<evidence type="ECO:0000256" key="20">
    <source>
        <dbReference type="SAM" id="MobiDB-lite"/>
    </source>
</evidence>
<dbReference type="Pfam" id="PF00178">
    <property type="entry name" value="Ets"/>
    <property type="match status" value="1"/>
</dbReference>
<comment type="subcellular location">
    <subcellularLocation>
        <location evidence="2">Cytoplasm</location>
    </subcellularLocation>
    <subcellularLocation>
        <location evidence="1 19">Nucleus</location>
    </subcellularLocation>
</comment>
<dbReference type="GO" id="GO:0005829">
    <property type="term" value="C:cytosol"/>
    <property type="evidence" value="ECO:0007669"/>
    <property type="project" value="UniProtKB-ARBA"/>
</dbReference>
<feature type="domain" description="PNT" evidence="22">
    <location>
        <begin position="332"/>
        <end position="418"/>
    </location>
</feature>
<evidence type="ECO:0000256" key="15">
    <source>
        <dbReference type="ARBA" id="ARBA00065911"/>
    </source>
</evidence>
<evidence type="ECO:0000256" key="9">
    <source>
        <dbReference type="ARBA" id="ARBA00023125"/>
    </source>
</evidence>
<dbReference type="GO" id="GO:0005634">
    <property type="term" value="C:nucleus"/>
    <property type="evidence" value="ECO:0007669"/>
    <property type="project" value="UniProtKB-SubCell"/>
</dbReference>
<evidence type="ECO:0000256" key="1">
    <source>
        <dbReference type="ARBA" id="ARBA00004123"/>
    </source>
</evidence>
<organism evidence="23 24">
    <name type="scientific">Grus japonensis</name>
    <name type="common">Japanese crane</name>
    <name type="synonym">Red-crowned crane</name>
    <dbReference type="NCBI Taxonomy" id="30415"/>
    <lineage>
        <taxon>Eukaryota</taxon>
        <taxon>Metazoa</taxon>
        <taxon>Chordata</taxon>
        <taxon>Craniata</taxon>
        <taxon>Vertebrata</taxon>
        <taxon>Euteleostomi</taxon>
        <taxon>Archelosauria</taxon>
        <taxon>Archosauria</taxon>
        <taxon>Dinosauria</taxon>
        <taxon>Saurischia</taxon>
        <taxon>Theropoda</taxon>
        <taxon>Coelurosauria</taxon>
        <taxon>Aves</taxon>
        <taxon>Neognathae</taxon>
        <taxon>Neoaves</taxon>
        <taxon>Gruiformes</taxon>
        <taxon>Gruidae</taxon>
        <taxon>Grus</taxon>
    </lineage>
</organism>
<dbReference type="PANTHER" id="PTHR11849">
    <property type="entry name" value="ETS"/>
    <property type="match status" value="1"/>
</dbReference>
<dbReference type="PROSITE" id="PS50082">
    <property type="entry name" value="WD_REPEATS_2"/>
    <property type="match status" value="2"/>
</dbReference>
<dbReference type="EMBL" id="BAAFJT010000025">
    <property type="protein sequence ID" value="GAB0199955.1"/>
    <property type="molecule type" value="Genomic_DNA"/>
</dbReference>
<gene>
    <name evidence="23" type="ORF">GRJ2_002460900</name>
</gene>
<comment type="similarity">
    <text evidence="3 19">Belongs to the ETS family.</text>
</comment>
<evidence type="ECO:0000256" key="5">
    <source>
        <dbReference type="ARBA" id="ARBA00022490"/>
    </source>
</evidence>
<dbReference type="InterPro" id="IPR036322">
    <property type="entry name" value="WD40_repeat_dom_sf"/>
</dbReference>
<feature type="repeat" description="WD" evidence="18">
    <location>
        <begin position="169"/>
        <end position="208"/>
    </location>
</feature>
<evidence type="ECO:0000313" key="24">
    <source>
        <dbReference type="Proteomes" id="UP001623348"/>
    </source>
</evidence>
<dbReference type="SMART" id="SM00413">
    <property type="entry name" value="ETS"/>
    <property type="match status" value="1"/>
</dbReference>
<dbReference type="SUPFAM" id="SSF47769">
    <property type="entry name" value="SAM/Pointed domain"/>
    <property type="match status" value="1"/>
</dbReference>
<keyword evidence="5" id="KW-0963">Cytoplasm</keyword>
<dbReference type="CDD" id="cd00200">
    <property type="entry name" value="WD40"/>
    <property type="match status" value="1"/>
</dbReference>
<evidence type="ECO:0000256" key="14">
    <source>
        <dbReference type="ARBA" id="ARBA00059402"/>
    </source>
</evidence>
<dbReference type="SUPFAM" id="SSF50978">
    <property type="entry name" value="WD40 repeat-like"/>
    <property type="match status" value="1"/>
</dbReference>
<dbReference type="Pfam" id="PF00400">
    <property type="entry name" value="WD40"/>
    <property type="match status" value="5"/>
</dbReference>
<dbReference type="InterPro" id="IPR036388">
    <property type="entry name" value="WH-like_DNA-bd_sf"/>
</dbReference>
<evidence type="ECO:0000256" key="10">
    <source>
        <dbReference type="ARBA" id="ARBA00023159"/>
    </source>
</evidence>
<dbReference type="Pfam" id="PF02198">
    <property type="entry name" value="SAM_PNT"/>
    <property type="match status" value="1"/>
</dbReference>
<dbReference type="InterPro" id="IPR000418">
    <property type="entry name" value="Ets_dom"/>
</dbReference>
<evidence type="ECO:0000256" key="17">
    <source>
        <dbReference type="ARBA" id="ARBA00077008"/>
    </source>
</evidence>
<evidence type="ECO:0000256" key="13">
    <source>
        <dbReference type="ARBA" id="ARBA00023242"/>
    </source>
</evidence>
<sequence length="657" mass="73410">MWNLVTGQEIASLKGHPNNVVSIKYCSHTGLVFTVSTSYIKVWDIRDSARCIRTLTSSGQVISGDACAGTTTRTVTSVQGEHQINQIALNPTGTMLYAATGNSVRIWELSRLQPIGKLSGHIGPVMCLTVNQTASNHDLVVTGSKDHYVKVFEIAEGMVGNIGPTHNFEPPHYDGIECLAIQGDILFSGSRDNGIKKWDLEQQELIQQIPNAHKDWVCALAFIPGRPMVLSACRGGMIKVWNVDTFTPVGEIKGHDSPINAICTNSKHIFTASRARAHCRLLAQSLMAGSCEISNIFSNYISAMYQPDEVQPTLDMVGHLGDDGSLGLSLPNSQPLAQGTDKPEWFSELPYFWTKVQVLEWISYHVEKNKYDASSIDFSCCNMDGHALCHCTRDQMRLIFGPLGDELYDRLHEITSDELNWIIDLLEKEDATSQETFLDSSHLELGNPCAKDSLEDMKATNPFLATDFNCLPGAMSPGSSDVSGPVMSHSPNSQDSGGSDLDLDPTEAKLFPDDGFAGSKKGDSKHGKRKRGRPRKLCKESRDCLESRKSKHSPRGTHLWEFIRDILIHPELNEGLMKWEDRREGVFKFLRSEAVAQLWGQKKKNSSMTYEKLSRAMRYYYKREILERVDGRRLVYKFGKNSSGWKEEEVLNRNKEL</sequence>
<dbReference type="GO" id="GO:0030154">
    <property type="term" value="P:cell differentiation"/>
    <property type="evidence" value="ECO:0007669"/>
    <property type="project" value="UniProtKB-KW"/>
</dbReference>
<evidence type="ECO:0000256" key="12">
    <source>
        <dbReference type="ARBA" id="ARBA00023198"/>
    </source>
</evidence>
<dbReference type="AlphaFoldDB" id="A0ABC9XQF7"/>
<dbReference type="GO" id="GO:1990837">
    <property type="term" value="F:sequence-specific double-stranded DNA binding"/>
    <property type="evidence" value="ECO:0007669"/>
    <property type="project" value="UniProtKB-ARBA"/>
</dbReference>
<keyword evidence="8" id="KW-0805">Transcription regulation</keyword>
<dbReference type="PROSITE" id="PS50061">
    <property type="entry name" value="ETS_DOMAIN_3"/>
    <property type="match status" value="1"/>
</dbReference>
<comment type="caution">
    <text evidence="23">The sequence shown here is derived from an EMBL/GenBank/DDBJ whole genome shotgun (WGS) entry which is preliminary data.</text>
</comment>
<evidence type="ECO:0000256" key="3">
    <source>
        <dbReference type="ARBA" id="ARBA00005562"/>
    </source>
</evidence>
<comment type="function">
    <text evidence="14">Transcriptional activator that binds and transactivates ETS sequences containing the consensus nucleotide core sequence GGA[AT]. Acts synergistically with POU2F3 to transactivate the SPRR2A promoter and with RUNX1 to transactivate the ANGPT1 promoter. Also transactivates collagenase, CCL20, CLND7, FLG, KRT8, NOS2, PTGS2, SPRR2B, TGFBR2 and TGM3 promoters. Represses KRT4 promoter activity. Involved in mediating vascular inflammation. May play an important role in epithelial cell differentiation and tumorigenesis. May be a critical downstream effector of the ERBB2 signaling pathway. May be associated with mammary gland development and involution. Plays an important role in the regulation of transcription with TATA-less promoters in preimplantation embryos, which is essential in preimplantation development.</text>
</comment>
<dbReference type="InterPro" id="IPR036390">
    <property type="entry name" value="WH_DNA-bd_sf"/>
</dbReference>
<keyword evidence="11" id="KW-0804">Transcription</keyword>
<dbReference type="FunFam" id="2.130.10.10:FF:000233">
    <property type="entry name" value="Kinesin family member 21A"/>
    <property type="match status" value="1"/>
</dbReference>
<comment type="subunit">
    <text evidence="15">Interacts with TBP. Interacts with CREBBP and EP300; these act as transcriptional coactivators of ELF3 and positively modulate its function. Interacts with XRCC5/KU86 and XRCC6/KU70; these inhibit the ability of ELF3 to bind DNA and negatively modulate its transcriptional activity. Associated with CLND7 and POU2F3. Interacts with ZNF768.</text>
</comment>
<evidence type="ECO:0000256" key="2">
    <source>
        <dbReference type="ARBA" id="ARBA00004496"/>
    </source>
</evidence>
<keyword evidence="18" id="KW-0853">WD repeat</keyword>
<protein>
    <recommendedName>
        <fullName evidence="16">ETS-related transcription factor Elf-3</fullName>
    </recommendedName>
    <alternativeName>
        <fullName evidence="17">E74-like factor 3</fullName>
    </alternativeName>
</protein>
<dbReference type="InterPro" id="IPR003118">
    <property type="entry name" value="Pointed_dom"/>
</dbReference>
<dbReference type="InterPro" id="IPR042693">
    <property type="entry name" value="Elf-3_PNT"/>
</dbReference>
<dbReference type="SMART" id="SM00320">
    <property type="entry name" value="WD40"/>
    <property type="match status" value="6"/>
</dbReference>
<dbReference type="Gene3D" id="1.10.10.10">
    <property type="entry name" value="Winged helix-like DNA-binding domain superfamily/Winged helix DNA-binding domain"/>
    <property type="match status" value="1"/>
</dbReference>
<evidence type="ECO:0000256" key="11">
    <source>
        <dbReference type="ARBA" id="ARBA00023163"/>
    </source>
</evidence>
<feature type="repeat" description="WD" evidence="18">
    <location>
        <begin position="210"/>
        <end position="251"/>
    </location>
</feature>
<dbReference type="FunFam" id="1.10.150.50:FF:000063">
    <property type="entry name" value="ETS-related transcription factor Elf-3 isoform X1"/>
    <property type="match status" value="1"/>
</dbReference>
<dbReference type="InterPro" id="IPR001680">
    <property type="entry name" value="WD40_rpt"/>
</dbReference>
<dbReference type="PROSITE" id="PS51433">
    <property type="entry name" value="PNT"/>
    <property type="match status" value="1"/>
</dbReference>
<dbReference type="FunFam" id="1.10.10.10:FF:000136">
    <property type="entry name" value="ETS homologous factor isoform X1"/>
    <property type="match status" value="1"/>
</dbReference>
<evidence type="ECO:0000256" key="4">
    <source>
        <dbReference type="ARBA" id="ARBA00022473"/>
    </source>
</evidence>
<keyword evidence="13 19" id="KW-0539">Nucleus</keyword>
<evidence type="ECO:0000256" key="19">
    <source>
        <dbReference type="RuleBase" id="RU004019"/>
    </source>
</evidence>
<keyword evidence="6" id="KW-0678">Repressor</keyword>
<keyword evidence="9 19" id="KW-0238">DNA-binding</keyword>
<dbReference type="InterPro" id="IPR046328">
    <property type="entry name" value="ETS_fam"/>
</dbReference>
<keyword evidence="7" id="KW-0221">Differentiation</keyword>
<feature type="domain" description="ETS" evidence="21">
    <location>
        <begin position="557"/>
        <end position="639"/>
    </location>
</feature>
<evidence type="ECO:0000256" key="18">
    <source>
        <dbReference type="PROSITE-ProRule" id="PRU00221"/>
    </source>
</evidence>
<evidence type="ECO:0000256" key="8">
    <source>
        <dbReference type="ARBA" id="ARBA00023015"/>
    </source>
</evidence>
<dbReference type="SUPFAM" id="SSF46785">
    <property type="entry name" value="Winged helix' DNA-binding domain"/>
    <property type="match status" value="1"/>
</dbReference>
<dbReference type="GO" id="GO:0006954">
    <property type="term" value="P:inflammatory response"/>
    <property type="evidence" value="ECO:0007669"/>
    <property type="project" value="UniProtKB-KW"/>
</dbReference>
<feature type="compositionally biased region" description="Basic and acidic residues" evidence="20">
    <location>
        <begin position="537"/>
        <end position="548"/>
    </location>
</feature>
<evidence type="ECO:0000259" key="22">
    <source>
        <dbReference type="PROSITE" id="PS51433"/>
    </source>
</evidence>